<organism evidence="5 6">
    <name type="scientific">Candidatus Shapirobacteria bacterium CG08_land_8_20_14_0_20_39_18</name>
    <dbReference type="NCBI Taxonomy" id="1974883"/>
    <lineage>
        <taxon>Bacteria</taxon>
        <taxon>Candidatus Shapironibacteriota</taxon>
    </lineage>
</organism>
<dbReference type="InterPro" id="IPR001431">
    <property type="entry name" value="Pept_M16_Zn_BS"/>
</dbReference>
<accession>A0A2M6XCE7</accession>
<evidence type="ECO:0000256" key="1">
    <source>
        <dbReference type="ARBA" id="ARBA00007261"/>
    </source>
</evidence>
<dbReference type="GO" id="GO:0004222">
    <property type="term" value="F:metalloendopeptidase activity"/>
    <property type="evidence" value="ECO:0007669"/>
    <property type="project" value="InterPro"/>
</dbReference>
<dbReference type="InterPro" id="IPR011249">
    <property type="entry name" value="Metalloenz_LuxS/M16"/>
</dbReference>
<proteinExistence type="inferred from homology"/>
<dbReference type="Pfam" id="PF05193">
    <property type="entry name" value="Peptidase_M16_C"/>
    <property type="match status" value="1"/>
</dbReference>
<evidence type="ECO:0008006" key="7">
    <source>
        <dbReference type="Google" id="ProtNLM"/>
    </source>
</evidence>
<dbReference type="PANTHER" id="PTHR11851">
    <property type="entry name" value="METALLOPROTEASE"/>
    <property type="match status" value="1"/>
</dbReference>
<dbReference type="EMBL" id="PEYO01000018">
    <property type="protein sequence ID" value="PIU03306.1"/>
    <property type="molecule type" value="Genomic_DNA"/>
</dbReference>
<dbReference type="InterPro" id="IPR007863">
    <property type="entry name" value="Peptidase_M16_C"/>
</dbReference>
<sequence length="425" mass="48215">MDKYNLTKLSNGLRLLTIPMPSVQSVTVMVMVNTGSRNETKEINGLSHFLEHMAFKGTNKRPNSLLISSEIEGVGGDFNAYTSKHTIAYHVKLAVVHFELAVDILSDILQNSKLGEKEIEREKGVIIEEINMYEDLPMRRVQELFEQLLYKGSALGFDIAGNRETVTGLKRQDFVDYLDKYYFPANMVVVVAGGVAEVPAKKLITKYFNNNQKVGQLTKPNDKFIQTKPELLIKPKKTDQAHLVIGVRGHAMGHPDRYTESILDTILGGGMSSRLFIAIRERRGLAYYVRTESDHFIDNGYLATRAGVDLKRLDEAIKVILEEYHKIASPKHGITVKELTKAKECIKGSLILEMENSREVAGFYGFQELLEEKIRTPKEIFKGIDKVTVEDVNRVAKEFFVPERLNLTLISPFEDKERFEKLLMV</sequence>
<dbReference type="Proteomes" id="UP000228996">
    <property type="component" value="Unassembled WGS sequence"/>
</dbReference>
<evidence type="ECO:0000313" key="5">
    <source>
        <dbReference type="EMBL" id="PIU03306.1"/>
    </source>
</evidence>
<dbReference type="Pfam" id="PF00675">
    <property type="entry name" value="Peptidase_M16"/>
    <property type="match status" value="1"/>
</dbReference>
<dbReference type="GO" id="GO:0006508">
    <property type="term" value="P:proteolysis"/>
    <property type="evidence" value="ECO:0007669"/>
    <property type="project" value="InterPro"/>
</dbReference>
<dbReference type="InterPro" id="IPR011765">
    <property type="entry name" value="Pept_M16_N"/>
</dbReference>
<evidence type="ECO:0000256" key="2">
    <source>
        <dbReference type="RuleBase" id="RU004447"/>
    </source>
</evidence>
<comment type="caution">
    <text evidence="5">The sequence shown here is derived from an EMBL/GenBank/DDBJ whole genome shotgun (WGS) entry which is preliminary data.</text>
</comment>
<protein>
    <recommendedName>
        <fullName evidence="7">Peptidase M16</fullName>
    </recommendedName>
</protein>
<dbReference type="SUPFAM" id="SSF63411">
    <property type="entry name" value="LuxS/MPP-like metallohydrolase"/>
    <property type="match status" value="2"/>
</dbReference>
<reference evidence="6" key="1">
    <citation type="submission" date="2017-09" db="EMBL/GenBank/DDBJ databases">
        <title>Depth-based differentiation of microbial function through sediment-hosted aquifers and enrichment of novel symbionts in the deep terrestrial subsurface.</title>
        <authorList>
            <person name="Probst A.J."/>
            <person name="Ladd B."/>
            <person name="Jarett J.K."/>
            <person name="Geller-Mcgrath D.E."/>
            <person name="Sieber C.M.K."/>
            <person name="Emerson J.B."/>
            <person name="Anantharaman K."/>
            <person name="Thomas B.C."/>
            <person name="Malmstrom R."/>
            <person name="Stieglmeier M."/>
            <person name="Klingl A."/>
            <person name="Woyke T."/>
            <person name="Ryan C.M."/>
            <person name="Banfield J.F."/>
        </authorList>
    </citation>
    <scope>NUCLEOTIDE SEQUENCE [LARGE SCALE GENOMIC DNA]</scope>
</reference>
<dbReference type="GO" id="GO:0046872">
    <property type="term" value="F:metal ion binding"/>
    <property type="evidence" value="ECO:0007669"/>
    <property type="project" value="InterPro"/>
</dbReference>
<dbReference type="PROSITE" id="PS00143">
    <property type="entry name" value="INSULINASE"/>
    <property type="match status" value="1"/>
</dbReference>
<comment type="similarity">
    <text evidence="1 2">Belongs to the peptidase M16 family.</text>
</comment>
<name>A0A2M6XCE7_9BACT</name>
<dbReference type="InterPro" id="IPR050361">
    <property type="entry name" value="MPP/UQCRC_Complex"/>
</dbReference>
<feature type="domain" description="Peptidase M16 C-terminal" evidence="4">
    <location>
        <begin position="169"/>
        <end position="344"/>
    </location>
</feature>
<dbReference type="AlphaFoldDB" id="A0A2M6XCE7"/>
<dbReference type="Gene3D" id="3.30.830.10">
    <property type="entry name" value="Metalloenzyme, LuxS/M16 peptidase-like"/>
    <property type="match status" value="2"/>
</dbReference>
<evidence type="ECO:0000313" key="6">
    <source>
        <dbReference type="Proteomes" id="UP000228996"/>
    </source>
</evidence>
<feature type="domain" description="Peptidase M16 N-terminal" evidence="3">
    <location>
        <begin position="18"/>
        <end position="159"/>
    </location>
</feature>
<evidence type="ECO:0000259" key="4">
    <source>
        <dbReference type="Pfam" id="PF05193"/>
    </source>
</evidence>
<evidence type="ECO:0000259" key="3">
    <source>
        <dbReference type="Pfam" id="PF00675"/>
    </source>
</evidence>
<gene>
    <name evidence="5" type="ORF">COT44_03725</name>
</gene>
<dbReference type="PANTHER" id="PTHR11851:SF49">
    <property type="entry name" value="MITOCHONDRIAL-PROCESSING PEPTIDASE SUBUNIT ALPHA"/>
    <property type="match status" value="1"/>
</dbReference>